<evidence type="ECO:0000256" key="3">
    <source>
        <dbReference type="PROSITE-ProRule" id="PRU01091"/>
    </source>
</evidence>
<keyword evidence="2" id="KW-0597">Phosphoprotein</keyword>
<dbReference type="InterPro" id="IPR039420">
    <property type="entry name" value="WalR-like"/>
</dbReference>
<dbReference type="SUPFAM" id="SSF46894">
    <property type="entry name" value="C-terminal effector domain of the bipartite response regulators"/>
    <property type="match status" value="1"/>
</dbReference>
<dbReference type="PROSITE" id="PS51755">
    <property type="entry name" value="OMPR_PHOB"/>
    <property type="match status" value="1"/>
</dbReference>
<dbReference type="PANTHER" id="PTHR48111:SF38">
    <property type="entry name" value="TWO-COMPONENT RESPONSE REGULATOR"/>
    <property type="match status" value="1"/>
</dbReference>
<feature type="domain" description="OmpR/PhoB-type" evidence="5">
    <location>
        <begin position="126"/>
        <end position="221"/>
    </location>
</feature>
<dbReference type="CDD" id="cd00383">
    <property type="entry name" value="trans_reg_C"/>
    <property type="match status" value="1"/>
</dbReference>
<dbReference type="SMART" id="SM00862">
    <property type="entry name" value="Trans_reg_C"/>
    <property type="match status" value="1"/>
</dbReference>
<gene>
    <name evidence="6" type="ORF">ACFY35_15895</name>
</gene>
<dbReference type="RefSeq" id="WP_020514599.1">
    <property type="nucleotide sequence ID" value="NZ_JBIAZU010000003.1"/>
</dbReference>
<dbReference type="Pfam" id="PF00486">
    <property type="entry name" value="Trans_reg_C"/>
    <property type="match status" value="1"/>
</dbReference>
<dbReference type="PROSITE" id="PS50110">
    <property type="entry name" value="RESPONSE_REGULATORY"/>
    <property type="match status" value="1"/>
</dbReference>
<name>A0ABW6WEZ1_9ACTN</name>
<evidence type="ECO:0000259" key="5">
    <source>
        <dbReference type="PROSITE" id="PS51755"/>
    </source>
</evidence>
<dbReference type="PANTHER" id="PTHR48111">
    <property type="entry name" value="REGULATOR OF RPOS"/>
    <property type="match status" value="1"/>
</dbReference>
<feature type="domain" description="Response regulatory" evidence="4">
    <location>
        <begin position="3"/>
        <end position="117"/>
    </location>
</feature>
<dbReference type="Pfam" id="PF00072">
    <property type="entry name" value="Response_reg"/>
    <property type="match status" value="1"/>
</dbReference>
<dbReference type="InterPro" id="IPR016032">
    <property type="entry name" value="Sig_transdc_resp-reg_C-effctor"/>
</dbReference>
<dbReference type="EMBL" id="JBIAZU010000003">
    <property type="protein sequence ID" value="MFF5290925.1"/>
    <property type="molecule type" value="Genomic_DNA"/>
</dbReference>
<dbReference type="SMART" id="SM00448">
    <property type="entry name" value="REC"/>
    <property type="match status" value="1"/>
</dbReference>
<dbReference type="Gene3D" id="1.10.10.10">
    <property type="entry name" value="Winged helix-like DNA-binding domain superfamily/Winged helix DNA-binding domain"/>
    <property type="match status" value="1"/>
</dbReference>
<evidence type="ECO:0000256" key="1">
    <source>
        <dbReference type="ARBA" id="ARBA00023125"/>
    </source>
</evidence>
<evidence type="ECO:0000313" key="6">
    <source>
        <dbReference type="EMBL" id="MFF5290925.1"/>
    </source>
</evidence>
<dbReference type="Gene3D" id="3.40.50.2300">
    <property type="match status" value="1"/>
</dbReference>
<keyword evidence="7" id="KW-1185">Reference proteome</keyword>
<feature type="DNA-binding region" description="OmpR/PhoB-type" evidence="3">
    <location>
        <begin position="126"/>
        <end position="221"/>
    </location>
</feature>
<evidence type="ECO:0000313" key="7">
    <source>
        <dbReference type="Proteomes" id="UP001602245"/>
    </source>
</evidence>
<protein>
    <submittedName>
        <fullName evidence="6">Response regulator transcription factor</fullName>
    </submittedName>
</protein>
<dbReference type="SUPFAM" id="SSF52172">
    <property type="entry name" value="CheY-like"/>
    <property type="match status" value="1"/>
</dbReference>
<accession>A0ABW6WEZ1</accession>
<dbReference type="InterPro" id="IPR001789">
    <property type="entry name" value="Sig_transdc_resp-reg_receiver"/>
</dbReference>
<dbReference type="InterPro" id="IPR036388">
    <property type="entry name" value="WH-like_DNA-bd_sf"/>
</dbReference>
<feature type="modified residue" description="4-aspartylphosphate" evidence="2">
    <location>
        <position position="52"/>
    </location>
</feature>
<sequence>MGRVLVVEDDDRIAGLVARALRAEGHAVDRAATGFDALEAAFAIDFDLIMLDLMLPDLDGTAVLDEVVRARPGQRVFVLSAVPEIGARVACLEAGATDFLGKPFAVAELVARVRTRMRAPAPGAHRRWLAVGLIQLDLRLHRVLIDGRQIDLSQREYLLLRHLMERVGQACTRSELLADVWGMMFDPGSNVVDVYVRRLRTKLDDPDRVETVRNVGYRFVPG</sequence>
<evidence type="ECO:0000256" key="2">
    <source>
        <dbReference type="PROSITE-ProRule" id="PRU00169"/>
    </source>
</evidence>
<dbReference type="Proteomes" id="UP001602245">
    <property type="component" value="Unassembled WGS sequence"/>
</dbReference>
<comment type="caution">
    <text evidence="6">The sequence shown here is derived from an EMBL/GenBank/DDBJ whole genome shotgun (WGS) entry which is preliminary data.</text>
</comment>
<evidence type="ECO:0000259" key="4">
    <source>
        <dbReference type="PROSITE" id="PS50110"/>
    </source>
</evidence>
<keyword evidence="1 3" id="KW-0238">DNA-binding</keyword>
<organism evidence="6 7">
    <name type="scientific">Paractinoplanes globisporus</name>
    <dbReference type="NCBI Taxonomy" id="113565"/>
    <lineage>
        <taxon>Bacteria</taxon>
        <taxon>Bacillati</taxon>
        <taxon>Actinomycetota</taxon>
        <taxon>Actinomycetes</taxon>
        <taxon>Micromonosporales</taxon>
        <taxon>Micromonosporaceae</taxon>
        <taxon>Paractinoplanes</taxon>
    </lineage>
</organism>
<reference evidence="6 7" key="1">
    <citation type="submission" date="2024-10" db="EMBL/GenBank/DDBJ databases">
        <title>The Natural Products Discovery Center: Release of the First 8490 Sequenced Strains for Exploring Actinobacteria Biosynthetic Diversity.</title>
        <authorList>
            <person name="Kalkreuter E."/>
            <person name="Kautsar S.A."/>
            <person name="Yang D."/>
            <person name="Bader C.D."/>
            <person name="Teijaro C.N."/>
            <person name="Fluegel L."/>
            <person name="Davis C.M."/>
            <person name="Simpson J.R."/>
            <person name="Lauterbach L."/>
            <person name="Steele A.D."/>
            <person name="Gui C."/>
            <person name="Meng S."/>
            <person name="Li G."/>
            <person name="Viehrig K."/>
            <person name="Ye F."/>
            <person name="Su P."/>
            <person name="Kiefer A.F."/>
            <person name="Nichols A."/>
            <person name="Cepeda A.J."/>
            <person name="Yan W."/>
            <person name="Fan B."/>
            <person name="Jiang Y."/>
            <person name="Adhikari A."/>
            <person name="Zheng C.-J."/>
            <person name="Schuster L."/>
            <person name="Cowan T.M."/>
            <person name="Smanski M.J."/>
            <person name="Chevrette M.G."/>
            <person name="De Carvalho L.P.S."/>
            <person name="Shen B."/>
        </authorList>
    </citation>
    <scope>NUCLEOTIDE SEQUENCE [LARGE SCALE GENOMIC DNA]</scope>
    <source>
        <strain evidence="6 7">NPDC000087</strain>
    </source>
</reference>
<proteinExistence type="predicted"/>
<dbReference type="InterPro" id="IPR001867">
    <property type="entry name" value="OmpR/PhoB-type_DNA-bd"/>
</dbReference>
<dbReference type="InterPro" id="IPR011006">
    <property type="entry name" value="CheY-like_superfamily"/>
</dbReference>